<proteinExistence type="predicted"/>
<dbReference type="EMBL" id="JAVKGT010000044">
    <property type="protein sequence ID" value="MDR5712947.1"/>
    <property type="molecule type" value="Genomic_DNA"/>
</dbReference>
<protein>
    <submittedName>
        <fullName evidence="1">Uncharacterized protein</fullName>
    </submittedName>
</protein>
<name>A0ABU1FWA3_9MICC</name>
<gene>
    <name evidence="1" type="ORF">RH857_12535</name>
</gene>
<comment type="caution">
    <text evidence="1">The sequence shown here is derived from an EMBL/GenBank/DDBJ whole genome shotgun (WGS) entry which is preliminary data.</text>
</comment>
<accession>A0ABU1FWA3</accession>
<evidence type="ECO:0000313" key="2">
    <source>
        <dbReference type="Proteomes" id="UP001260872"/>
    </source>
</evidence>
<organism evidence="1 2">
    <name type="scientific">Nesterenkonia flava</name>
    <dbReference type="NCBI Taxonomy" id="469799"/>
    <lineage>
        <taxon>Bacteria</taxon>
        <taxon>Bacillati</taxon>
        <taxon>Actinomycetota</taxon>
        <taxon>Actinomycetes</taxon>
        <taxon>Micrococcales</taxon>
        <taxon>Micrococcaceae</taxon>
        <taxon>Nesterenkonia</taxon>
    </lineage>
</organism>
<sequence>MNQRYKVRRATSGFRTLFRLTTWDVYDANGKWLGWTDDWDCAVRGAHKLSTLDQIRDAKHAELFPNPARVDPEWEQIKASYRAESVAARTDYALTN</sequence>
<dbReference type="RefSeq" id="WP_310538315.1">
    <property type="nucleotide sequence ID" value="NZ_BAAAOC010000012.1"/>
</dbReference>
<dbReference type="Proteomes" id="UP001260872">
    <property type="component" value="Unassembled WGS sequence"/>
</dbReference>
<reference evidence="2" key="1">
    <citation type="submission" date="2023-07" db="EMBL/GenBank/DDBJ databases">
        <title>Description of three actinobacteria isolated from air of manufacturing shop in a pharmaceutical factory.</title>
        <authorList>
            <person name="Zhang D.-F."/>
        </authorList>
    </citation>
    <scope>NUCLEOTIDE SEQUENCE [LARGE SCALE GENOMIC DNA]</scope>
    <source>
        <strain evidence="2">CCTCC AB 207010</strain>
    </source>
</reference>
<evidence type="ECO:0000313" key="1">
    <source>
        <dbReference type="EMBL" id="MDR5712947.1"/>
    </source>
</evidence>
<keyword evidence="2" id="KW-1185">Reference proteome</keyword>